<dbReference type="RefSeq" id="WP_021770173.1">
    <property type="nucleotide sequence ID" value="NZ_AP019834.1"/>
</dbReference>
<dbReference type="GO" id="GO:0044010">
    <property type="term" value="P:single-species biofilm formation"/>
    <property type="evidence" value="ECO:0007669"/>
    <property type="project" value="InterPro"/>
</dbReference>
<dbReference type="OrthoDB" id="9804867at2"/>
<dbReference type="GO" id="GO:0015643">
    <property type="term" value="F:toxic substance binding"/>
    <property type="evidence" value="ECO:0007669"/>
    <property type="project" value="InterPro"/>
</dbReference>
<dbReference type="AlphaFoldDB" id="A0A134AAE9"/>
<dbReference type="GO" id="GO:0000987">
    <property type="term" value="F:cis-regulatory region sequence-specific DNA binding"/>
    <property type="evidence" value="ECO:0007669"/>
    <property type="project" value="InterPro"/>
</dbReference>
<evidence type="ECO:0000313" key="6">
    <source>
        <dbReference type="Proteomes" id="UP000070483"/>
    </source>
</evidence>
<dbReference type="GO" id="GO:0006355">
    <property type="term" value="P:regulation of DNA-templated transcription"/>
    <property type="evidence" value="ECO:0007669"/>
    <property type="project" value="InterPro"/>
</dbReference>
<reference evidence="5" key="1">
    <citation type="submission" date="2016-01" db="EMBL/GenBank/DDBJ databases">
        <authorList>
            <person name="Oliw E.H."/>
        </authorList>
    </citation>
    <scope>NUCLEOTIDE SEQUENCE [LARGE SCALE GENOMIC DNA]</scope>
    <source>
        <strain evidence="5">KA00185</strain>
    </source>
</reference>
<organism evidence="5 6">
    <name type="scientific">Leptotrichia wadei</name>
    <dbReference type="NCBI Taxonomy" id="157687"/>
    <lineage>
        <taxon>Bacteria</taxon>
        <taxon>Fusobacteriati</taxon>
        <taxon>Fusobacteriota</taxon>
        <taxon>Fusobacteriia</taxon>
        <taxon>Fusobacteriales</taxon>
        <taxon>Leptotrichiaceae</taxon>
        <taxon>Leptotrichia</taxon>
    </lineage>
</organism>
<dbReference type="InterPro" id="IPR026262">
    <property type="entry name" value="DinJ"/>
</dbReference>
<proteinExistence type="inferred from homology"/>
<evidence type="ECO:0000313" key="7">
    <source>
        <dbReference type="Proteomes" id="UP000321397"/>
    </source>
</evidence>
<accession>A0A134AAE9</accession>
<dbReference type="Proteomes" id="UP000070483">
    <property type="component" value="Unassembled WGS sequence"/>
</dbReference>
<dbReference type="Pfam" id="PF04221">
    <property type="entry name" value="RelB"/>
    <property type="match status" value="1"/>
</dbReference>
<reference evidence="4 7" key="3">
    <citation type="submission" date="2019-07" db="EMBL/GenBank/DDBJ databases">
        <title>Complete Genome Sequence of Leptotrichia wadei Strain JMUB3933.</title>
        <authorList>
            <person name="Watanabe S."/>
            <person name="Cui L."/>
        </authorList>
    </citation>
    <scope>NUCLEOTIDE SEQUENCE [LARGE SCALE GENOMIC DNA]</scope>
    <source>
        <strain evidence="4 7">JMUB3933</strain>
    </source>
</reference>
<evidence type="ECO:0000256" key="1">
    <source>
        <dbReference type="ARBA" id="ARBA00010562"/>
    </source>
</evidence>
<comment type="similarity">
    <text evidence="1">Belongs to the RelB/DinJ antitoxin family.</text>
</comment>
<dbReference type="PANTHER" id="PTHR38781">
    <property type="entry name" value="ANTITOXIN DINJ-RELATED"/>
    <property type="match status" value="1"/>
</dbReference>
<feature type="compositionally biased region" description="Low complexity" evidence="3">
    <location>
        <begin position="73"/>
        <end position="83"/>
    </location>
</feature>
<dbReference type="InterPro" id="IPR013321">
    <property type="entry name" value="Arc_rbn_hlx_hlx"/>
</dbReference>
<dbReference type="GO" id="GO:0006351">
    <property type="term" value="P:DNA-templated transcription"/>
    <property type="evidence" value="ECO:0007669"/>
    <property type="project" value="TreeGrafter"/>
</dbReference>
<feature type="region of interest" description="Disordered" evidence="3">
    <location>
        <begin position="73"/>
        <end position="96"/>
    </location>
</feature>
<dbReference type="Proteomes" id="UP000321397">
    <property type="component" value="Chromosome"/>
</dbReference>
<dbReference type="EMBL" id="LSDD01000095">
    <property type="protein sequence ID" value="KXB64702.1"/>
    <property type="molecule type" value="Genomic_DNA"/>
</dbReference>
<gene>
    <name evidence="5" type="ORF">HMPREF3180_01341</name>
    <name evidence="4" type="ORF">JMUB3933_1078</name>
</gene>
<keyword evidence="2" id="KW-1277">Toxin-antitoxin system</keyword>
<reference evidence="6" key="2">
    <citation type="submission" date="2016-01" db="EMBL/GenBank/DDBJ databases">
        <authorList>
            <person name="Mitreva M."/>
            <person name="Pepin K.H."/>
            <person name="Mihindukulasuriya K.A."/>
            <person name="Fulton R."/>
            <person name="Fronick C."/>
            <person name="O'Laughlin M."/>
            <person name="Miner T."/>
            <person name="Herter B."/>
            <person name="Rosa B.A."/>
            <person name="Cordes M."/>
            <person name="Tomlinson C."/>
            <person name="Wollam A."/>
            <person name="Palsikar V.B."/>
            <person name="Mardis E.R."/>
            <person name="Wilson R.K."/>
        </authorList>
    </citation>
    <scope>NUCLEOTIDE SEQUENCE [LARGE SCALE GENOMIC DNA]</scope>
    <source>
        <strain evidence="6">KA00185</strain>
    </source>
</reference>
<protein>
    <submittedName>
        <fullName evidence="5">Addiction module antitoxin, RelB/DinJ family</fullName>
    </submittedName>
</protein>
<dbReference type="Gene3D" id="1.10.1220.10">
    <property type="entry name" value="Met repressor-like"/>
    <property type="match status" value="1"/>
</dbReference>
<dbReference type="PANTHER" id="PTHR38781:SF1">
    <property type="entry name" value="ANTITOXIN DINJ-RELATED"/>
    <property type="match status" value="1"/>
</dbReference>
<dbReference type="STRING" id="157687.HMPREF3180_01341"/>
<evidence type="ECO:0000256" key="3">
    <source>
        <dbReference type="SAM" id="MobiDB-lite"/>
    </source>
</evidence>
<dbReference type="PATRIC" id="fig|157687.3.peg.1336"/>
<name>A0A134AAE9_9FUSO</name>
<dbReference type="PIRSF" id="PIRSF003108">
    <property type="entry name" value="DinJ"/>
    <property type="match status" value="1"/>
</dbReference>
<evidence type="ECO:0000256" key="2">
    <source>
        <dbReference type="ARBA" id="ARBA00022649"/>
    </source>
</evidence>
<sequence>MATVNTSIKIDEETKKEAQKLFKDLGLSLSTAINIFLKQAIREKGIPFYINSLPENSELAQAFEEAKQIKKNPSNYKSYSSPEEMFKDVLGEDYEG</sequence>
<dbReference type="InterPro" id="IPR007337">
    <property type="entry name" value="RelB/DinJ"/>
</dbReference>
<evidence type="ECO:0000313" key="5">
    <source>
        <dbReference type="EMBL" id="KXB64702.1"/>
    </source>
</evidence>
<dbReference type="NCBIfam" id="TIGR02384">
    <property type="entry name" value="RelB_DinJ"/>
    <property type="match status" value="1"/>
</dbReference>
<keyword evidence="6" id="KW-1185">Reference proteome</keyword>
<evidence type="ECO:0000313" key="4">
    <source>
        <dbReference type="EMBL" id="BBM47577.1"/>
    </source>
</evidence>
<dbReference type="EMBL" id="AP019834">
    <property type="protein sequence ID" value="BBM47577.1"/>
    <property type="molecule type" value="Genomic_DNA"/>
</dbReference>